<dbReference type="KEGG" id="cst:CLOST_2456"/>
<gene>
    <name evidence="1" type="ordered locus">CLOST_2456</name>
</gene>
<reference evidence="2" key="1">
    <citation type="journal article" date="2010" name="BMC Genomics">
        <title>Clostridium sticklandii, a specialist in amino acid degradation:revisiting its metabolism through its genome sequence.</title>
        <authorList>
            <person name="Fonknechten N."/>
            <person name="Chaussonnerie S."/>
            <person name="Tricot S."/>
            <person name="Lajus A."/>
            <person name="Andreesen J.R."/>
            <person name="Perchat N."/>
            <person name="Pelletier E."/>
            <person name="Gouyvenoux M."/>
            <person name="Barbe V."/>
            <person name="Salanoubat M."/>
            <person name="Le Paslier D."/>
            <person name="Weissenbach J."/>
            <person name="Cohen G.N."/>
            <person name="Kreimeyer A."/>
        </authorList>
    </citation>
    <scope>NUCLEOTIDE SEQUENCE [LARGE SCALE GENOMIC DNA]</scope>
    <source>
        <strain evidence="2">ATCC 12662 / DSM 519 / JCM 1433 / CCUG 9281 / NCIMB 10654 / HF</strain>
    </source>
</reference>
<dbReference type="Proteomes" id="UP000007041">
    <property type="component" value="Chromosome"/>
</dbReference>
<organism evidence="1 2">
    <name type="scientific">Acetoanaerobium sticklandii (strain ATCC 12662 / DSM 519 / JCM 1433 / CCUG 9281 / NCIMB 10654 / HF)</name>
    <name type="common">Clostridium sticklandii</name>
    <dbReference type="NCBI Taxonomy" id="499177"/>
    <lineage>
        <taxon>Bacteria</taxon>
        <taxon>Bacillati</taxon>
        <taxon>Bacillota</taxon>
        <taxon>Clostridia</taxon>
        <taxon>Peptostreptococcales</taxon>
        <taxon>Filifactoraceae</taxon>
        <taxon>Acetoanaerobium</taxon>
    </lineage>
</organism>
<keyword evidence="2" id="KW-1185">Reference proteome</keyword>
<dbReference type="BioCyc" id="CSTI499177:GJE9-2549-MONOMER"/>
<name>E3PVB8_ACESD</name>
<evidence type="ECO:0000313" key="2">
    <source>
        <dbReference type="Proteomes" id="UP000007041"/>
    </source>
</evidence>
<proteinExistence type="predicted"/>
<dbReference type="EMBL" id="FP565809">
    <property type="protein sequence ID" value="CBH22571.1"/>
    <property type="molecule type" value="Genomic_DNA"/>
</dbReference>
<accession>E3PVB8</accession>
<evidence type="ECO:0000313" key="1">
    <source>
        <dbReference type="EMBL" id="CBH22571.1"/>
    </source>
</evidence>
<dbReference type="AlphaFoldDB" id="E3PVB8"/>
<sequence length="28" mass="3256">MARAKGKTNSDICKDIDYMILYYSLITK</sequence>
<protein>
    <submittedName>
        <fullName evidence="1">Uncharacterized protein</fullName>
    </submittedName>
</protein>
<dbReference type="HOGENOM" id="CLU_3412482_0_0_9"/>